<dbReference type="SUPFAM" id="SSF56059">
    <property type="entry name" value="Glutathione synthetase ATP-binding domain-like"/>
    <property type="match status" value="1"/>
</dbReference>
<dbReference type="GO" id="GO:0016874">
    <property type="term" value="F:ligase activity"/>
    <property type="evidence" value="ECO:0007669"/>
    <property type="project" value="UniProtKB-KW"/>
</dbReference>
<dbReference type="InterPro" id="IPR039523">
    <property type="entry name" value="RimK-rel_E_lig_ATP-grasp"/>
</dbReference>
<protein>
    <submittedName>
        <fullName evidence="2">Alpha-L-glutamate ligase-like protein</fullName>
    </submittedName>
</protein>
<dbReference type="EMBL" id="JACQRX010000251">
    <property type="protein sequence ID" value="MBI4251940.1"/>
    <property type="molecule type" value="Genomic_DNA"/>
</dbReference>
<feature type="non-terminal residue" evidence="2">
    <location>
        <position position="97"/>
    </location>
</feature>
<proteinExistence type="predicted"/>
<name>A0A932ZUU8_UNCTE</name>
<dbReference type="AlphaFoldDB" id="A0A932ZUU8"/>
<reference evidence="2" key="1">
    <citation type="submission" date="2020-07" db="EMBL/GenBank/DDBJ databases">
        <title>Huge and variable diversity of episymbiotic CPR bacteria and DPANN archaea in groundwater ecosystems.</title>
        <authorList>
            <person name="He C.Y."/>
            <person name="Keren R."/>
            <person name="Whittaker M."/>
            <person name="Farag I.F."/>
            <person name="Doudna J."/>
            <person name="Cate J.H.D."/>
            <person name="Banfield J.F."/>
        </authorList>
    </citation>
    <scope>NUCLEOTIDE SEQUENCE</scope>
    <source>
        <strain evidence="2">NC_groundwater_1370_Ag_S-0.2um_69_93</strain>
    </source>
</reference>
<keyword evidence="2" id="KW-0436">Ligase</keyword>
<evidence type="ECO:0000313" key="3">
    <source>
        <dbReference type="Proteomes" id="UP000752292"/>
    </source>
</evidence>
<sequence length="97" mass="10619">MIWRAARELRAAGVLGMNRRNADYIMAHNPRSRFPWVDDKVLTARLAEEHGVPMPAIYRVIGHHADIAGFERELPGDGSFAAKPARGAGGMGIVLVD</sequence>
<evidence type="ECO:0000259" key="1">
    <source>
        <dbReference type="Pfam" id="PF14397"/>
    </source>
</evidence>
<organism evidence="2 3">
    <name type="scientific">Tectimicrobiota bacterium</name>
    <dbReference type="NCBI Taxonomy" id="2528274"/>
    <lineage>
        <taxon>Bacteria</taxon>
        <taxon>Pseudomonadati</taxon>
        <taxon>Nitrospinota/Tectimicrobiota group</taxon>
        <taxon>Candidatus Tectimicrobiota</taxon>
    </lineage>
</organism>
<comment type="caution">
    <text evidence="2">The sequence shown here is derived from an EMBL/GenBank/DDBJ whole genome shotgun (WGS) entry which is preliminary data.</text>
</comment>
<feature type="domain" description="Alpha-L-glutamate ligase-related protein ATP-grasp" evidence="1">
    <location>
        <begin position="19"/>
        <end position="96"/>
    </location>
</feature>
<gene>
    <name evidence="2" type="ORF">HY618_05720</name>
</gene>
<dbReference type="Pfam" id="PF14397">
    <property type="entry name" value="ATPgrasp_ST"/>
    <property type="match status" value="1"/>
</dbReference>
<accession>A0A932ZUU8</accession>
<evidence type="ECO:0000313" key="2">
    <source>
        <dbReference type="EMBL" id="MBI4251940.1"/>
    </source>
</evidence>
<dbReference type="Proteomes" id="UP000752292">
    <property type="component" value="Unassembled WGS sequence"/>
</dbReference>